<dbReference type="EMBL" id="JBHMBE010000003">
    <property type="protein sequence ID" value="MFB9646101.1"/>
    <property type="molecule type" value="Genomic_DNA"/>
</dbReference>
<feature type="transmembrane region" description="Helical" evidence="6">
    <location>
        <begin position="136"/>
        <end position="153"/>
    </location>
</feature>
<keyword evidence="4 6" id="KW-1133">Transmembrane helix</keyword>
<keyword evidence="3 6" id="KW-0812">Transmembrane</keyword>
<comment type="subcellular location">
    <subcellularLocation>
        <location evidence="1">Membrane</location>
        <topology evidence="1">Multi-pass membrane protein</topology>
    </subcellularLocation>
</comment>
<evidence type="ECO:0000256" key="5">
    <source>
        <dbReference type="ARBA" id="ARBA00023136"/>
    </source>
</evidence>
<feature type="transmembrane region" description="Helical" evidence="6">
    <location>
        <begin position="113"/>
        <end position="130"/>
    </location>
</feature>
<organism evidence="7 8">
    <name type="scientific">Microbacterium terregens</name>
    <dbReference type="NCBI Taxonomy" id="69363"/>
    <lineage>
        <taxon>Bacteria</taxon>
        <taxon>Bacillati</taxon>
        <taxon>Actinomycetota</taxon>
        <taxon>Actinomycetes</taxon>
        <taxon>Micrococcales</taxon>
        <taxon>Microbacteriaceae</taxon>
        <taxon>Microbacterium</taxon>
    </lineage>
</organism>
<dbReference type="PANTHER" id="PTHR31885">
    <property type="entry name" value="GH04784P"/>
    <property type="match status" value="1"/>
</dbReference>
<comment type="similarity">
    <text evidence="2">Belongs to the TMEM86 family.</text>
</comment>
<accession>A0ABV5T2C0</accession>
<name>A0ABV5T2C0_9MICO</name>
<evidence type="ECO:0000256" key="3">
    <source>
        <dbReference type="ARBA" id="ARBA00022692"/>
    </source>
</evidence>
<keyword evidence="8" id="KW-1185">Reference proteome</keyword>
<reference evidence="7 8" key="1">
    <citation type="submission" date="2024-09" db="EMBL/GenBank/DDBJ databases">
        <authorList>
            <person name="Sun Q."/>
            <person name="Mori K."/>
        </authorList>
    </citation>
    <scope>NUCLEOTIDE SEQUENCE [LARGE SCALE GENOMIC DNA]</scope>
    <source>
        <strain evidence="7 8">JCM 1342</strain>
    </source>
</reference>
<evidence type="ECO:0000256" key="6">
    <source>
        <dbReference type="SAM" id="Phobius"/>
    </source>
</evidence>
<dbReference type="PANTHER" id="PTHR31885:SF6">
    <property type="entry name" value="GH04784P"/>
    <property type="match status" value="1"/>
</dbReference>
<sequence>MPRLWIGFAPFALVSVVHVIALAVDAEAVAGPTKLFLMPLLAVAVLWGGRGSRGGLPYTLLFAAIALSWLGDGAGTFFPAAPTVPMMLLFFGLAHVCYIWLFWRLIPARRVPAWAAVYGLWWIALLAVLWPHLGGLLIAVALYGLILGGTAVAASRCHPLVAWGDALFLASDTILAFRLFLPDATPEWTSPLVMLTYCLGQGLLAAGVVVADRLRTLAATSGRMGDAG</sequence>
<evidence type="ECO:0000256" key="1">
    <source>
        <dbReference type="ARBA" id="ARBA00004141"/>
    </source>
</evidence>
<feature type="transmembrane region" description="Helical" evidence="6">
    <location>
        <begin position="192"/>
        <end position="211"/>
    </location>
</feature>
<gene>
    <name evidence="7" type="ORF">ACFFPJ_09850</name>
</gene>
<evidence type="ECO:0000256" key="2">
    <source>
        <dbReference type="ARBA" id="ARBA00007375"/>
    </source>
</evidence>
<proteinExistence type="inferred from homology"/>
<dbReference type="Proteomes" id="UP001589611">
    <property type="component" value="Unassembled WGS sequence"/>
</dbReference>
<evidence type="ECO:0000313" key="8">
    <source>
        <dbReference type="Proteomes" id="UP001589611"/>
    </source>
</evidence>
<protein>
    <submittedName>
        <fullName evidence="7">Lysoplasmalogenase</fullName>
    </submittedName>
</protein>
<feature type="transmembrane region" description="Helical" evidence="6">
    <location>
        <begin position="29"/>
        <end position="48"/>
    </location>
</feature>
<keyword evidence="5 6" id="KW-0472">Membrane</keyword>
<evidence type="ECO:0000256" key="4">
    <source>
        <dbReference type="ARBA" id="ARBA00022989"/>
    </source>
</evidence>
<dbReference type="InterPro" id="IPR012506">
    <property type="entry name" value="TMEM86B-like"/>
</dbReference>
<dbReference type="RefSeq" id="WP_344712796.1">
    <property type="nucleotide sequence ID" value="NZ_BAAAWH010000001.1"/>
</dbReference>
<evidence type="ECO:0000313" key="7">
    <source>
        <dbReference type="EMBL" id="MFB9646101.1"/>
    </source>
</evidence>
<feature type="transmembrane region" description="Helical" evidence="6">
    <location>
        <begin position="160"/>
        <end position="180"/>
    </location>
</feature>
<feature type="transmembrane region" description="Helical" evidence="6">
    <location>
        <begin position="87"/>
        <end position="106"/>
    </location>
</feature>
<dbReference type="Pfam" id="PF07947">
    <property type="entry name" value="YhhN"/>
    <property type="match status" value="1"/>
</dbReference>
<feature type="transmembrane region" description="Helical" evidence="6">
    <location>
        <begin position="60"/>
        <end position="81"/>
    </location>
</feature>
<comment type="caution">
    <text evidence="7">The sequence shown here is derived from an EMBL/GenBank/DDBJ whole genome shotgun (WGS) entry which is preliminary data.</text>
</comment>